<feature type="compositionally biased region" description="Acidic residues" evidence="1">
    <location>
        <begin position="7"/>
        <end position="35"/>
    </location>
</feature>
<keyword evidence="3" id="KW-1185">Reference proteome</keyword>
<dbReference type="OMA" id="IGNDPRW"/>
<sequence length="449" mass="50217">MNVKEVPEEDGSVTDSSSDDDREDQLKDDDGDNDNSDTSTQRPSKKVKTEDEDIPTITAYIEVVAPGHTLRAKPTVEHHGPFFFSLDDSQSTFLNALASAAVPEGHSTSASAINQKKLTWKQNMPKNDSKKPLLSPDGYKALISALSKLSLKGKDTTITVFLPLLSKVQKLPSANTNLHQDDAELEEFSQGPIGSSIREQKDLLNHQYANEINEIYSMYPIGNDPRWLLKCVYSEPGTQNCWEINGANAVVWAVAIAEKRTDKDKPPVSMHFSHDRRLKAPATTTQVSNNVDSTTAAAAVLPPHALPGMQPHYPYGFPPYYSYPPPMPFAPYPHAAHGAHHVAQPYGYPDDRPCTPLLRDATNSTPNSPMKMVLPHPVSLTEFCDHYFIDDEDKQCLTKLKFQPGDRRVEHLGRDDWQGFAGFSKLPWDDFLSKHKHFIQDVKNRFWDV</sequence>
<accession>A0A2H3ED07</accession>
<dbReference type="InParanoid" id="A0A2H3ED07"/>
<dbReference type="Proteomes" id="UP000217790">
    <property type="component" value="Unassembled WGS sequence"/>
</dbReference>
<evidence type="ECO:0000313" key="2">
    <source>
        <dbReference type="EMBL" id="PBL03955.1"/>
    </source>
</evidence>
<protein>
    <submittedName>
        <fullName evidence="2">Uncharacterized protein</fullName>
    </submittedName>
</protein>
<organism evidence="2 3">
    <name type="scientific">Armillaria gallica</name>
    <name type="common">Bulbous honey fungus</name>
    <name type="synonym">Armillaria bulbosa</name>
    <dbReference type="NCBI Taxonomy" id="47427"/>
    <lineage>
        <taxon>Eukaryota</taxon>
        <taxon>Fungi</taxon>
        <taxon>Dikarya</taxon>
        <taxon>Basidiomycota</taxon>
        <taxon>Agaricomycotina</taxon>
        <taxon>Agaricomycetes</taxon>
        <taxon>Agaricomycetidae</taxon>
        <taxon>Agaricales</taxon>
        <taxon>Marasmiineae</taxon>
        <taxon>Physalacriaceae</taxon>
        <taxon>Armillaria</taxon>
    </lineage>
</organism>
<dbReference type="AlphaFoldDB" id="A0A2H3ED07"/>
<feature type="region of interest" description="Disordered" evidence="1">
    <location>
        <begin position="1"/>
        <end position="53"/>
    </location>
</feature>
<dbReference type="EMBL" id="KZ293644">
    <property type="protein sequence ID" value="PBL03955.1"/>
    <property type="molecule type" value="Genomic_DNA"/>
</dbReference>
<dbReference type="OrthoDB" id="3056089at2759"/>
<evidence type="ECO:0000313" key="3">
    <source>
        <dbReference type="Proteomes" id="UP000217790"/>
    </source>
</evidence>
<proteinExistence type="predicted"/>
<evidence type="ECO:0000256" key="1">
    <source>
        <dbReference type="SAM" id="MobiDB-lite"/>
    </source>
</evidence>
<gene>
    <name evidence="2" type="ORF">ARMGADRAFT_1070457</name>
</gene>
<name>A0A2H3ED07_ARMGA</name>
<reference evidence="3" key="1">
    <citation type="journal article" date="2017" name="Nat. Ecol. Evol.">
        <title>Genome expansion and lineage-specific genetic innovations in the forest pathogenic fungi Armillaria.</title>
        <authorList>
            <person name="Sipos G."/>
            <person name="Prasanna A.N."/>
            <person name="Walter M.C."/>
            <person name="O'Connor E."/>
            <person name="Balint B."/>
            <person name="Krizsan K."/>
            <person name="Kiss B."/>
            <person name="Hess J."/>
            <person name="Varga T."/>
            <person name="Slot J."/>
            <person name="Riley R."/>
            <person name="Boka B."/>
            <person name="Rigling D."/>
            <person name="Barry K."/>
            <person name="Lee J."/>
            <person name="Mihaltcheva S."/>
            <person name="LaButti K."/>
            <person name="Lipzen A."/>
            <person name="Waldron R."/>
            <person name="Moloney N.M."/>
            <person name="Sperisen C."/>
            <person name="Kredics L."/>
            <person name="Vagvoelgyi C."/>
            <person name="Patrignani A."/>
            <person name="Fitzpatrick D."/>
            <person name="Nagy I."/>
            <person name="Doyle S."/>
            <person name="Anderson J.B."/>
            <person name="Grigoriev I.V."/>
            <person name="Gueldener U."/>
            <person name="Muensterkoetter M."/>
            <person name="Nagy L.G."/>
        </authorList>
    </citation>
    <scope>NUCLEOTIDE SEQUENCE [LARGE SCALE GENOMIC DNA]</scope>
    <source>
        <strain evidence="3">Ar21-2</strain>
    </source>
</reference>